<dbReference type="GO" id="GO:0003995">
    <property type="term" value="F:acyl-CoA dehydrogenase activity"/>
    <property type="evidence" value="ECO:0007669"/>
    <property type="project" value="InterPro"/>
</dbReference>
<keyword evidence="5 8" id="KW-0560">Oxidoreductase</keyword>
<dbReference type="Gene3D" id="1.20.140.10">
    <property type="entry name" value="Butyryl-CoA Dehydrogenase, subunit A, domain 3"/>
    <property type="match status" value="1"/>
</dbReference>
<dbReference type="InterPro" id="IPR006089">
    <property type="entry name" value="Acyl-CoA_DH_CS"/>
</dbReference>
<comment type="caution">
    <text evidence="12">The sequence shown here is derived from an EMBL/GenBank/DDBJ whole genome shotgun (WGS) entry which is preliminary data.</text>
</comment>
<evidence type="ECO:0000313" key="12">
    <source>
        <dbReference type="EMBL" id="PNE42625.1"/>
    </source>
</evidence>
<proteinExistence type="inferred from homology"/>
<dbReference type="Pfam" id="PF00441">
    <property type="entry name" value="Acyl-CoA_dh_1"/>
    <property type="match status" value="1"/>
</dbReference>
<sequence length="391" mass="41990">MAGTADFDLYRPSEEHDMLRESVRSLAEAKIAPFAAAVDEEARFPQEALDALVANDLHAVHVPESYGGAGADALATVIVIEEVARVCASSSLIPAVNKLGSLPVILSGSEELKKKYLAPLAKGDAMFSYCLSEPDAGSDAAGMKTKAVRDGDHYVLNGVKRWITNAGVSEYYTVMAVTDPEKRSKGISAFVVEKGDEGVSFGAPEKKLGIKGSPTREVYLDNVRIPADRMIGAEGTGFATAMKTLDHTRITIAAQALGIAQGALDYAKGYVQERKQFGKPIGDFQGVQFMLADMAMKLEAARQLTYAAAARSERVSAGSKGEDLTFFGAAAKCYASDAAMEITTDAVQLLGGYGYTRDYPLERMMRDAKITQIYEGTNQVQRIVMARNLPQ</sequence>
<dbReference type="Proteomes" id="UP000236047">
    <property type="component" value="Unassembled WGS sequence"/>
</dbReference>
<dbReference type="InterPro" id="IPR037069">
    <property type="entry name" value="AcylCoA_DH/ox_N_sf"/>
</dbReference>
<evidence type="ECO:0000256" key="2">
    <source>
        <dbReference type="ARBA" id="ARBA00009347"/>
    </source>
</evidence>
<evidence type="ECO:0000259" key="9">
    <source>
        <dbReference type="Pfam" id="PF00441"/>
    </source>
</evidence>
<evidence type="ECO:0000259" key="10">
    <source>
        <dbReference type="Pfam" id="PF02770"/>
    </source>
</evidence>
<dbReference type="PANTHER" id="PTHR43884">
    <property type="entry name" value="ACYL-COA DEHYDROGENASE"/>
    <property type="match status" value="1"/>
</dbReference>
<keyword evidence="13" id="KW-1185">Reference proteome</keyword>
<evidence type="ECO:0000256" key="7">
    <source>
        <dbReference type="ARBA" id="ARBA00071575"/>
    </source>
</evidence>
<dbReference type="Gene3D" id="2.40.110.10">
    <property type="entry name" value="Butyryl-CoA Dehydrogenase, subunit A, domain 2"/>
    <property type="match status" value="1"/>
</dbReference>
<dbReference type="FunFam" id="1.20.140.10:FF:000004">
    <property type="entry name" value="Acyl-CoA dehydrogenase FadE25"/>
    <property type="match status" value="1"/>
</dbReference>
<dbReference type="PROSITE" id="PS00072">
    <property type="entry name" value="ACYL_COA_DH_1"/>
    <property type="match status" value="1"/>
</dbReference>
<dbReference type="Gene3D" id="1.10.540.10">
    <property type="entry name" value="Acyl-CoA dehydrogenase/oxidase, N-terminal domain"/>
    <property type="match status" value="1"/>
</dbReference>
<dbReference type="GO" id="GO:0050660">
    <property type="term" value="F:flavin adenine dinucleotide binding"/>
    <property type="evidence" value="ECO:0007669"/>
    <property type="project" value="InterPro"/>
</dbReference>
<dbReference type="EMBL" id="LJSN01000002">
    <property type="protein sequence ID" value="PNE42625.1"/>
    <property type="molecule type" value="Genomic_DNA"/>
</dbReference>
<dbReference type="InterPro" id="IPR009100">
    <property type="entry name" value="AcylCoA_DH/oxidase_NM_dom_sf"/>
</dbReference>
<keyword evidence="4 8" id="KW-0274">FAD</keyword>
<protein>
    <recommendedName>
        <fullName evidence="7">Probable acyl-CoA dehydrogenase fadE25</fullName>
    </recommendedName>
</protein>
<comment type="catalytic activity">
    <reaction evidence="6">
        <text>a 2,3-saturated acyl-CoA + A = a 2,3-dehydroacyl-CoA + AH2</text>
        <dbReference type="Rhea" id="RHEA:48608"/>
        <dbReference type="ChEBI" id="CHEBI:13193"/>
        <dbReference type="ChEBI" id="CHEBI:17499"/>
        <dbReference type="ChEBI" id="CHEBI:60015"/>
        <dbReference type="ChEBI" id="CHEBI:65111"/>
    </reaction>
</comment>
<gene>
    <name evidence="12" type="ORF">AOB60_19590</name>
</gene>
<dbReference type="FunFam" id="1.10.540.10:FF:000023">
    <property type="entry name" value="Acyl-CoA dehydrogenase FadE25"/>
    <property type="match status" value="1"/>
</dbReference>
<dbReference type="PIRSF" id="PIRSF016578">
    <property type="entry name" value="HsaA"/>
    <property type="match status" value="1"/>
</dbReference>
<dbReference type="InterPro" id="IPR046373">
    <property type="entry name" value="Acyl-CoA_Oxase/DH_mid-dom_sf"/>
</dbReference>
<evidence type="ECO:0000259" key="11">
    <source>
        <dbReference type="Pfam" id="PF02771"/>
    </source>
</evidence>
<dbReference type="Pfam" id="PF02770">
    <property type="entry name" value="Acyl-CoA_dh_M"/>
    <property type="match status" value="1"/>
</dbReference>
<accession>A0A2N8PNM6</accession>
<feature type="domain" description="Acyl-CoA dehydrogenase/oxidase C-terminal" evidence="9">
    <location>
        <begin position="235"/>
        <end position="389"/>
    </location>
</feature>
<dbReference type="FunFam" id="2.40.110.10:FF:000001">
    <property type="entry name" value="Acyl-CoA dehydrogenase, mitochondrial"/>
    <property type="match status" value="1"/>
</dbReference>
<evidence type="ECO:0000256" key="3">
    <source>
        <dbReference type="ARBA" id="ARBA00022630"/>
    </source>
</evidence>
<reference evidence="13" key="1">
    <citation type="submission" date="2015-09" db="EMBL/GenBank/DDBJ databases">
        <authorList>
            <person name="Graham D.E."/>
            <person name="Mahan K.M."/>
            <person name="Klingeman D.M."/>
            <person name="Fida T."/>
            <person name="Giannone R.J."/>
            <person name="Hettich R.L."/>
            <person name="Parry R.J."/>
            <person name="Spain J.C."/>
        </authorList>
    </citation>
    <scope>NUCLEOTIDE SEQUENCE [LARGE SCALE GENOMIC DNA]</scope>
    <source>
        <strain evidence="13">JCM 4701</strain>
    </source>
</reference>
<dbReference type="InterPro" id="IPR009075">
    <property type="entry name" value="AcylCo_DH/oxidase_C"/>
</dbReference>
<comment type="similarity">
    <text evidence="2 8">Belongs to the acyl-CoA dehydrogenase family.</text>
</comment>
<dbReference type="RefSeq" id="WP_102924239.1">
    <property type="nucleotide sequence ID" value="NZ_LJSN01000002.1"/>
</dbReference>
<dbReference type="SUPFAM" id="SSF47203">
    <property type="entry name" value="Acyl-CoA dehydrogenase C-terminal domain-like"/>
    <property type="match status" value="1"/>
</dbReference>
<comment type="cofactor">
    <cofactor evidence="1 8">
        <name>FAD</name>
        <dbReference type="ChEBI" id="CHEBI:57692"/>
    </cofactor>
</comment>
<keyword evidence="3 8" id="KW-0285">Flavoprotein</keyword>
<name>A0A2N8PNM6_STRNR</name>
<organism evidence="12 13">
    <name type="scientific">Streptomyces noursei</name>
    <name type="common">Streptomyces albulus</name>
    <dbReference type="NCBI Taxonomy" id="1971"/>
    <lineage>
        <taxon>Bacteria</taxon>
        <taxon>Bacillati</taxon>
        <taxon>Actinomycetota</taxon>
        <taxon>Actinomycetes</taxon>
        <taxon>Kitasatosporales</taxon>
        <taxon>Streptomycetaceae</taxon>
        <taxon>Streptomyces</taxon>
    </lineage>
</organism>
<dbReference type="Pfam" id="PF02771">
    <property type="entry name" value="Acyl-CoA_dh_N"/>
    <property type="match status" value="1"/>
</dbReference>
<dbReference type="InterPro" id="IPR013786">
    <property type="entry name" value="AcylCoA_DH/ox_N"/>
</dbReference>
<dbReference type="PROSITE" id="PS00073">
    <property type="entry name" value="ACYL_COA_DH_2"/>
    <property type="match status" value="1"/>
</dbReference>
<evidence type="ECO:0000256" key="6">
    <source>
        <dbReference type="ARBA" id="ARBA00052546"/>
    </source>
</evidence>
<feature type="domain" description="Acyl-CoA oxidase/dehydrogenase middle" evidence="10">
    <location>
        <begin position="129"/>
        <end position="223"/>
    </location>
</feature>
<dbReference type="PANTHER" id="PTHR43884:SF12">
    <property type="entry name" value="ISOVALERYL-COA DEHYDROGENASE, MITOCHONDRIAL-RELATED"/>
    <property type="match status" value="1"/>
</dbReference>
<dbReference type="SUPFAM" id="SSF56645">
    <property type="entry name" value="Acyl-CoA dehydrogenase NM domain-like"/>
    <property type="match status" value="1"/>
</dbReference>
<evidence type="ECO:0000313" key="13">
    <source>
        <dbReference type="Proteomes" id="UP000236047"/>
    </source>
</evidence>
<dbReference type="InterPro" id="IPR036250">
    <property type="entry name" value="AcylCo_DH-like_C"/>
</dbReference>
<evidence type="ECO:0000256" key="4">
    <source>
        <dbReference type="ARBA" id="ARBA00022827"/>
    </source>
</evidence>
<feature type="domain" description="Acyl-CoA dehydrogenase/oxidase N-terminal" evidence="11">
    <location>
        <begin position="13"/>
        <end position="124"/>
    </location>
</feature>
<evidence type="ECO:0000256" key="1">
    <source>
        <dbReference type="ARBA" id="ARBA00001974"/>
    </source>
</evidence>
<evidence type="ECO:0000256" key="5">
    <source>
        <dbReference type="ARBA" id="ARBA00023002"/>
    </source>
</evidence>
<evidence type="ECO:0000256" key="8">
    <source>
        <dbReference type="RuleBase" id="RU362125"/>
    </source>
</evidence>
<dbReference type="AlphaFoldDB" id="A0A2N8PNM6"/>
<dbReference type="InterPro" id="IPR006091">
    <property type="entry name" value="Acyl-CoA_Oxase/DH_mid-dom"/>
</dbReference>
<dbReference type="CDD" id="cd01158">
    <property type="entry name" value="SCAD_SBCAD"/>
    <property type="match status" value="1"/>
</dbReference>